<comment type="similarity">
    <text evidence="2">Belongs to the major facilitator superfamily. Sugar transporter (TC 2.A.1.1) family.</text>
</comment>
<evidence type="ECO:0000256" key="3">
    <source>
        <dbReference type="ARBA" id="ARBA00022448"/>
    </source>
</evidence>
<keyword evidence="5 7" id="KW-1133">Transmembrane helix</keyword>
<organism evidence="8">
    <name type="scientific">Arundo donax</name>
    <name type="common">Giant reed</name>
    <name type="synonym">Donax arundinaceus</name>
    <dbReference type="NCBI Taxonomy" id="35708"/>
    <lineage>
        <taxon>Eukaryota</taxon>
        <taxon>Viridiplantae</taxon>
        <taxon>Streptophyta</taxon>
        <taxon>Embryophyta</taxon>
        <taxon>Tracheophyta</taxon>
        <taxon>Spermatophyta</taxon>
        <taxon>Magnoliopsida</taxon>
        <taxon>Liliopsida</taxon>
        <taxon>Poales</taxon>
        <taxon>Poaceae</taxon>
        <taxon>PACMAD clade</taxon>
        <taxon>Arundinoideae</taxon>
        <taxon>Arundineae</taxon>
        <taxon>Arundo</taxon>
    </lineage>
</organism>
<evidence type="ECO:0000256" key="4">
    <source>
        <dbReference type="ARBA" id="ARBA00022692"/>
    </source>
</evidence>
<proteinExistence type="inferred from homology"/>
<dbReference type="GO" id="GO:0016020">
    <property type="term" value="C:membrane"/>
    <property type="evidence" value="ECO:0007669"/>
    <property type="project" value="UniProtKB-SubCell"/>
</dbReference>
<comment type="subcellular location">
    <subcellularLocation>
        <location evidence="1">Membrane</location>
    </subcellularLocation>
</comment>
<reference evidence="8" key="2">
    <citation type="journal article" date="2015" name="Data Brief">
        <title>Shoot transcriptome of the giant reed, Arundo donax.</title>
        <authorList>
            <person name="Barrero R.A."/>
            <person name="Guerrero F.D."/>
            <person name="Moolhuijzen P."/>
            <person name="Goolsby J.A."/>
            <person name="Tidwell J."/>
            <person name="Bellgard S.E."/>
            <person name="Bellgard M.I."/>
        </authorList>
    </citation>
    <scope>NUCLEOTIDE SEQUENCE</scope>
    <source>
        <tissue evidence="8">Shoot tissue taken approximately 20 cm above the soil surface</tissue>
    </source>
</reference>
<evidence type="ECO:0000256" key="2">
    <source>
        <dbReference type="ARBA" id="ARBA00010992"/>
    </source>
</evidence>
<dbReference type="InterPro" id="IPR005828">
    <property type="entry name" value="MFS_sugar_transport-like"/>
</dbReference>
<evidence type="ECO:0000256" key="5">
    <source>
        <dbReference type="ARBA" id="ARBA00022989"/>
    </source>
</evidence>
<sequence>MKAGIFFFFAAWLVVMTSFVYILLPETKGQPIEQVGKLWEDHWFWKRFVGSEEKARATEKL</sequence>
<evidence type="ECO:0000256" key="6">
    <source>
        <dbReference type="ARBA" id="ARBA00023136"/>
    </source>
</evidence>
<dbReference type="GO" id="GO:0015144">
    <property type="term" value="F:carbohydrate transmembrane transporter activity"/>
    <property type="evidence" value="ECO:0007669"/>
    <property type="project" value="InterPro"/>
</dbReference>
<reference evidence="8" key="1">
    <citation type="submission" date="2014-09" db="EMBL/GenBank/DDBJ databases">
        <authorList>
            <person name="Magalhaes I.L.F."/>
            <person name="Oliveira U."/>
            <person name="Santos F.R."/>
            <person name="Vidigal T.H.D.A."/>
            <person name="Brescovit A.D."/>
            <person name="Santos A.J."/>
        </authorList>
    </citation>
    <scope>NUCLEOTIDE SEQUENCE</scope>
    <source>
        <tissue evidence="8">Shoot tissue taken approximately 20 cm above the soil surface</tissue>
    </source>
</reference>
<dbReference type="EMBL" id="GBRH01243547">
    <property type="protein sequence ID" value="JAD54348.1"/>
    <property type="molecule type" value="Transcribed_RNA"/>
</dbReference>
<evidence type="ECO:0000256" key="7">
    <source>
        <dbReference type="SAM" id="Phobius"/>
    </source>
</evidence>
<keyword evidence="6 7" id="KW-0472">Membrane</keyword>
<accession>A0A0A9AWT9</accession>
<dbReference type="Pfam" id="PF00083">
    <property type="entry name" value="Sugar_tr"/>
    <property type="match status" value="1"/>
</dbReference>
<dbReference type="PANTHER" id="PTHR23500">
    <property type="entry name" value="SOLUTE CARRIER FAMILY 2, FACILITATED GLUCOSE TRANSPORTER"/>
    <property type="match status" value="1"/>
</dbReference>
<dbReference type="PANTHER" id="PTHR23500:SF478">
    <property type="entry name" value="OS07G0131250 PROTEIN"/>
    <property type="match status" value="1"/>
</dbReference>
<protein>
    <recommendedName>
        <fullName evidence="9">Major facilitator superfamily (MFS) profile domain-containing protein</fullName>
    </recommendedName>
</protein>
<dbReference type="InterPro" id="IPR045262">
    <property type="entry name" value="STP/PLT_plant"/>
</dbReference>
<dbReference type="AlphaFoldDB" id="A0A0A9AWT9"/>
<evidence type="ECO:0000256" key="1">
    <source>
        <dbReference type="ARBA" id="ARBA00004370"/>
    </source>
</evidence>
<dbReference type="InterPro" id="IPR036259">
    <property type="entry name" value="MFS_trans_sf"/>
</dbReference>
<keyword evidence="3" id="KW-0813">Transport</keyword>
<evidence type="ECO:0000313" key="8">
    <source>
        <dbReference type="EMBL" id="JAD54348.1"/>
    </source>
</evidence>
<feature type="transmembrane region" description="Helical" evidence="7">
    <location>
        <begin position="6"/>
        <end position="24"/>
    </location>
</feature>
<name>A0A0A9AWT9_ARUDO</name>
<evidence type="ECO:0008006" key="9">
    <source>
        <dbReference type="Google" id="ProtNLM"/>
    </source>
</evidence>
<keyword evidence="4 7" id="KW-0812">Transmembrane</keyword>
<dbReference type="Gene3D" id="1.20.1250.20">
    <property type="entry name" value="MFS general substrate transporter like domains"/>
    <property type="match status" value="1"/>
</dbReference>